<dbReference type="Proteomes" id="UP000276133">
    <property type="component" value="Unassembled WGS sequence"/>
</dbReference>
<gene>
    <name evidence="2" type="ORF">BpHYR1_038117</name>
</gene>
<reference evidence="2 3" key="1">
    <citation type="journal article" date="2018" name="Sci. Rep.">
        <title>Genomic signatures of local adaptation to the degree of environmental predictability in rotifers.</title>
        <authorList>
            <person name="Franch-Gras L."/>
            <person name="Hahn C."/>
            <person name="Garcia-Roger E.M."/>
            <person name="Carmona M.J."/>
            <person name="Serra M."/>
            <person name="Gomez A."/>
        </authorList>
    </citation>
    <scope>NUCLEOTIDE SEQUENCE [LARGE SCALE GENOMIC DNA]</scope>
    <source>
        <strain evidence="2">HYR1</strain>
    </source>
</reference>
<feature type="transmembrane region" description="Helical" evidence="1">
    <location>
        <begin position="89"/>
        <end position="111"/>
    </location>
</feature>
<feature type="non-terminal residue" evidence="2">
    <location>
        <position position="1"/>
    </location>
</feature>
<sequence length="124" mass="14818">TYLKKINLDILREQIFGLENKELKLITILKILIHSIENNYDAILYESDLTHNTHYKKMIKKFSVLLTCILCALLDMFKYLIVHEFYTEVNLNLCCFVTMSFSFEYVLLYPMGLHDVKKIRKIKF</sequence>
<keyword evidence="1" id="KW-0812">Transmembrane</keyword>
<comment type="caution">
    <text evidence="2">The sequence shown here is derived from an EMBL/GenBank/DDBJ whole genome shotgun (WGS) entry which is preliminary data.</text>
</comment>
<name>A0A3M7PL06_BRAPC</name>
<keyword evidence="1" id="KW-0472">Membrane</keyword>
<protein>
    <submittedName>
        <fullName evidence="2">Uncharacterized protein</fullName>
    </submittedName>
</protein>
<keyword evidence="1" id="KW-1133">Transmembrane helix</keyword>
<evidence type="ECO:0000256" key="1">
    <source>
        <dbReference type="SAM" id="Phobius"/>
    </source>
</evidence>
<proteinExistence type="predicted"/>
<keyword evidence="3" id="KW-1185">Reference proteome</keyword>
<dbReference type="EMBL" id="REGN01010080">
    <property type="protein sequence ID" value="RMZ99739.1"/>
    <property type="molecule type" value="Genomic_DNA"/>
</dbReference>
<dbReference type="AlphaFoldDB" id="A0A3M7PL06"/>
<evidence type="ECO:0000313" key="3">
    <source>
        <dbReference type="Proteomes" id="UP000276133"/>
    </source>
</evidence>
<feature type="transmembrane region" description="Helical" evidence="1">
    <location>
        <begin position="62"/>
        <end position="83"/>
    </location>
</feature>
<evidence type="ECO:0000313" key="2">
    <source>
        <dbReference type="EMBL" id="RMZ99739.1"/>
    </source>
</evidence>
<accession>A0A3M7PL06</accession>
<organism evidence="2 3">
    <name type="scientific">Brachionus plicatilis</name>
    <name type="common">Marine rotifer</name>
    <name type="synonym">Brachionus muelleri</name>
    <dbReference type="NCBI Taxonomy" id="10195"/>
    <lineage>
        <taxon>Eukaryota</taxon>
        <taxon>Metazoa</taxon>
        <taxon>Spiralia</taxon>
        <taxon>Gnathifera</taxon>
        <taxon>Rotifera</taxon>
        <taxon>Eurotatoria</taxon>
        <taxon>Monogononta</taxon>
        <taxon>Pseudotrocha</taxon>
        <taxon>Ploima</taxon>
        <taxon>Brachionidae</taxon>
        <taxon>Brachionus</taxon>
    </lineage>
</organism>